<dbReference type="AlphaFoldDB" id="A0A4Y2RQR3"/>
<dbReference type="InterPro" id="IPR007021">
    <property type="entry name" value="DUF659"/>
</dbReference>
<feature type="domain" description="DUF659" evidence="1">
    <location>
        <begin position="5"/>
        <end position="126"/>
    </location>
</feature>
<evidence type="ECO:0000259" key="1">
    <source>
        <dbReference type="Pfam" id="PF04937"/>
    </source>
</evidence>
<comment type="caution">
    <text evidence="2">The sequence shown here is derived from an EMBL/GenBank/DDBJ whole genome shotgun (WGS) entry which is preliminary data.</text>
</comment>
<dbReference type="OrthoDB" id="7684415at2759"/>
<reference evidence="2 3" key="1">
    <citation type="journal article" date="2019" name="Sci. Rep.">
        <title>Orb-weaving spider Araneus ventricosus genome elucidates the spidroin gene catalogue.</title>
        <authorList>
            <person name="Kono N."/>
            <person name="Nakamura H."/>
            <person name="Ohtoshi R."/>
            <person name="Moran D.A.P."/>
            <person name="Shinohara A."/>
            <person name="Yoshida Y."/>
            <person name="Fujiwara M."/>
            <person name="Mori M."/>
            <person name="Tomita M."/>
            <person name="Arakawa K."/>
        </authorList>
    </citation>
    <scope>NUCLEOTIDE SEQUENCE [LARGE SCALE GENOMIC DNA]</scope>
</reference>
<keyword evidence="3" id="KW-1185">Reference proteome</keyword>
<dbReference type="Pfam" id="PF04937">
    <property type="entry name" value="DUF659"/>
    <property type="match status" value="1"/>
</dbReference>
<dbReference type="Proteomes" id="UP000499080">
    <property type="component" value="Unassembled WGS sequence"/>
</dbReference>
<name>A0A4Y2RQR3_ARAVE</name>
<proteinExistence type="predicted"/>
<dbReference type="EMBL" id="BGPR01018067">
    <property type="protein sequence ID" value="GBN78162.1"/>
    <property type="molecule type" value="Genomic_DNA"/>
</dbReference>
<evidence type="ECO:0000313" key="2">
    <source>
        <dbReference type="EMBL" id="GBN78162.1"/>
    </source>
</evidence>
<dbReference type="InterPro" id="IPR012337">
    <property type="entry name" value="RNaseH-like_sf"/>
</dbReference>
<accession>A0A4Y2RQR3</accession>
<organism evidence="2 3">
    <name type="scientific">Araneus ventricosus</name>
    <name type="common">Orbweaver spider</name>
    <name type="synonym">Epeira ventricosa</name>
    <dbReference type="NCBI Taxonomy" id="182803"/>
    <lineage>
        <taxon>Eukaryota</taxon>
        <taxon>Metazoa</taxon>
        <taxon>Ecdysozoa</taxon>
        <taxon>Arthropoda</taxon>
        <taxon>Chelicerata</taxon>
        <taxon>Arachnida</taxon>
        <taxon>Araneae</taxon>
        <taxon>Araneomorphae</taxon>
        <taxon>Entelegynae</taxon>
        <taxon>Araneoidea</taxon>
        <taxon>Araneidae</taxon>
        <taxon>Araneus</taxon>
    </lineage>
</organism>
<dbReference type="SUPFAM" id="SSF53098">
    <property type="entry name" value="Ribonuclease H-like"/>
    <property type="match status" value="1"/>
</dbReference>
<gene>
    <name evidence="2" type="ORF">AVEN_8209_1</name>
</gene>
<evidence type="ECO:0000313" key="3">
    <source>
        <dbReference type="Proteomes" id="UP000499080"/>
    </source>
</evidence>
<protein>
    <recommendedName>
        <fullName evidence="1">DUF659 domain-containing protein</fullName>
    </recommendedName>
</protein>
<sequence>MTSAFENKECTLMEDGWSNIHNEPVIASYLHADGKSYFLKAQECGSNKKTAEFCTMFTEKSIKLVEEKYKAKLISVVTDNENKMDKLCQLLVKERSDLIVYGCTVYWLNLLAQDISPVATVKHVVEIQKYFKNHH</sequence>